<sequence>MHIEQSTMGMQTNTTQSFAAKVWRPPPAKLSPRLPKQLTYQSCLAKLAASVVSQTQAPICRPWWIRFPASVGHRRTGRLQSARAVSPIRVPLISRCRSDGGRDGEKLGLAAVLEHQTPPWRMDHCGRSRSAHATVRSFGRAFIALPKPGKIDGFWSPSGPPGDKNRYTLTLPANAGKLGQSMPAFAGNFLRGLHHVNGIQAHSTF</sequence>
<name>C6BF67_RALP1</name>
<dbReference type="EMBL" id="CP001644">
    <property type="protein sequence ID" value="ACS64109.1"/>
    <property type="molecule type" value="Genomic_DNA"/>
</dbReference>
<evidence type="ECO:0000313" key="1">
    <source>
        <dbReference type="EMBL" id="ACS64109.1"/>
    </source>
</evidence>
<dbReference type="HOGENOM" id="CLU_1336608_0_0_4"/>
<reference evidence="1" key="1">
    <citation type="submission" date="2009-06" db="EMBL/GenBank/DDBJ databases">
        <title>Complete sequence chromosome 1 of Ralstonia pickettii 12D.</title>
        <authorList>
            <consortium name="US DOE Joint Genome Institute"/>
            <person name="Lucas S."/>
            <person name="Copeland A."/>
            <person name="Lapidus A."/>
            <person name="Glavina del Rio T."/>
            <person name="Dalin E."/>
            <person name="Tice H."/>
            <person name="Bruce D."/>
            <person name="Goodwin L."/>
            <person name="Pitluck S."/>
            <person name="Sims D."/>
            <person name="Meincke L."/>
            <person name="Brettin T."/>
            <person name="Detter J.C."/>
            <person name="Han C."/>
            <person name="Larimer F."/>
            <person name="Land M."/>
            <person name="Hauser L."/>
            <person name="Kyrpides N."/>
            <person name="Ovchinnikova G."/>
            <person name="Marsh T."/>
            <person name="Richardson P."/>
        </authorList>
    </citation>
    <scope>NUCLEOTIDE SEQUENCE [LARGE SCALE GENOMIC DNA]</scope>
    <source>
        <strain evidence="1">12D</strain>
    </source>
</reference>
<dbReference type="AlphaFoldDB" id="C6BF67"/>
<dbReference type="KEGG" id="rpf:Rpic12D_2839"/>
<protein>
    <submittedName>
        <fullName evidence="1">Uncharacterized protein</fullName>
    </submittedName>
</protein>
<accession>C6BF67</accession>
<dbReference type="STRING" id="428406.Rpic12D_2839"/>
<proteinExistence type="predicted"/>
<gene>
    <name evidence="1" type="ordered locus">Rpic12D_2839</name>
</gene>
<organism evidence="1">
    <name type="scientific">Ralstonia pickettii (strain 12D)</name>
    <dbReference type="NCBI Taxonomy" id="428406"/>
    <lineage>
        <taxon>Bacteria</taxon>
        <taxon>Pseudomonadati</taxon>
        <taxon>Pseudomonadota</taxon>
        <taxon>Betaproteobacteria</taxon>
        <taxon>Burkholderiales</taxon>
        <taxon>Burkholderiaceae</taxon>
        <taxon>Ralstonia</taxon>
    </lineage>
</organism>